<keyword evidence="1" id="KW-0472">Membrane</keyword>
<feature type="transmembrane region" description="Helical" evidence="1">
    <location>
        <begin position="33"/>
        <end position="51"/>
    </location>
</feature>
<evidence type="ECO:0000256" key="1">
    <source>
        <dbReference type="SAM" id="Phobius"/>
    </source>
</evidence>
<dbReference type="AlphaFoldDB" id="A0A7S4FA85"/>
<feature type="transmembrane region" description="Helical" evidence="1">
    <location>
        <begin position="283"/>
        <end position="299"/>
    </location>
</feature>
<evidence type="ECO:0000313" key="2">
    <source>
        <dbReference type="EMBL" id="CAE0782858.1"/>
    </source>
</evidence>
<feature type="transmembrane region" description="Helical" evidence="1">
    <location>
        <begin position="213"/>
        <end position="234"/>
    </location>
</feature>
<sequence length="314" mass="33488">MTDVASKVEAGIANERAHKMDSVGANTAQHKPGYWCSFMIVASAVLLGASSKYAGGGNALGDYAVSVAAVALGLGLAMMVWYKFIESDDSALRKTRFEMPLVGPVNIEMLIAAFFAVWWIVGASILTFQGPFEDTGNGYFASWGGAFAATGYLTDACGRSMTAIGSSIRRGSGSLYALSVPSIVIIIATTKQYCIFATCSSYLAANKYHAEAAYGLSVGVISLGFILLLGLIRARADNVNLEGNGKKLIELMPKMIALVLTGLWIAACIILTFHEPFTTTRNGYFSCWLGLLFSIGFAIEQFPELEKAVEKATV</sequence>
<accession>A0A7S4FA85</accession>
<reference evidence="2" key="1">
    <citation type="submission" date="2021-01" db="EMBL/GenBank/DDBJ databases">
        <authorList>
            <person name="Corre E."/>
            <person name="Pelletier E."/>
            <person name="Niang G."/>
            <person name="Scheremetjew M."/>
            <person name="Finn R."/>
            <person name="Kale V."/>
            <person name="Holt S."/>
            <person name="Cochrane G."/>
            <person name="Meng A."/>
            <person name="Brown T."/>
            <person name="Cohen L."/>
        </authorList>
    </citation>
    <scope>NUCLEOTIDE SEQUENCE</scope>
    <source>
        <strain evidence="2">CCMP645</strain>
    </source>
</reference>
<keyword evidence="1" id="KW-0812">Transmembrane</keyword>
<protein>
    <submittedName>
        <fullName evidence="2">Uncharacterized protein</fullName>
    </submittedName>
</protein>
<feature type="transmembrane region" description="Helical" evidence="1">
    <location>
        <begin position="63"/>
        <end position="84"/>
    </location>
</feature>
<feature type="transmembrane region" description="Helical" evidence="1">
    <location>
        <begin position="105"/>
        <end position="126"/>
    </location>
</feature>
<name>A0A7S4FA85_CHRCT</name>
<organism evidence="2">
    <name type="scientific">Chrysotila carterae</name>
    <name type="common">Marine alga</name>
    <name type="synonym">Syracosphaera carterae</name>
    <dbReference type="NCBI Taxonomy" id="13221"/>
    <lineage>
        <taxon>Eukaryota</taxon>
        <taxon>Haptista</taxon>
        <taxon>Haptophyta</taxon>
        <taxon>Prymnesiophyceae</taxon>
        <taxon>Isochrysidales</taxon>
        <taxon>Isochrysidaceae</taxon>
        <taxon>Chrysotila</taxon>
    </lineage>
</organism>
<gene>
    <name evidence="2" type="ORF">PCAR00345_LOCUS35561</name>
</gene>
<feature type="transmembrane region" description="Helical" evidence="1">
    <location>
        <begin position="255"/>
        <end position="277"/>
    </location>
</feature>
<proteinExistence type="predicted"/>
<keyword evidence="1" id="KW-1133">Transmembrane helix</keyword>
<dbReference type="EMBL" id="HBIZ01055795">
    <property type="protein sequence ID" value="CAE0782858.1"/>
    <property type="molecule type" value="Transcribed_RNA"/>
</dbReference>